<keyword evidence="4" id="KW-1003">Cell membrane</keyword>
<dbReference type="eggNOG" id="COG1296">
    <property type="taxonomic scope" value="Bacteria"/>
</dbReference>
<reference evidence="9 10" key="1">
    <citation type="journal article" date="2009" name="Stand. Genomic Sci.">
        <title>Complete genome sequence of Cryptobacterium curtum type strain (12-3).</title>
        <authorList>
            <person name="Mavrommatis K."/>
            <person name="Pukall R."/>
            <person name="Rohde C."/>
            <person name="Chen F."/>
            <person name="Sims D."/>
            <person name="Brettin T."/>
            <person name="Kuske C."/>
            <person name="Detter J.C."/>
            <person name="Han C."/>
            <person name="Lapidus A."/>
            <person name="Copeland A."/>
            <person name="Glavina Del Rio T."/>
            <person name="Nolan M."/>
            <person name="Lucas S."/>
            <person name="Tice H."/>
            <person name="Cheng J.F."/>
            <person name="Bruce D."/>
            <person name="Goodwin L."/>
            <person name="Pitluck S."/>
            <person name="Ovchinnikova G."/>
            <person name="Pati A."/>
            <person name="Ivanova N."/>
            <person name="Chen A."/>
            <person name="Palaniappan K."/>
            <person name="Chain P."/>
            <person name="D'haeseleer P."/>
            <person name="Goker M."/>
            <person name="Bristow J."/>
            <person name="Eisen J.A."/>
            <person name="Markowitz V."/>
            <person name="Hugenholtz P."/>
            <person name="Rohde M."/>
            <person name="Klenk H.P."/>
            <person name="Kyrpides N.C."/>
        </authorList>
    </citation>
    <scope>NUCLEOTIDE SEQUENCE [LARGE SCALE GENOMIC DNA]</scope>
    <source>
        <strain evidence="10">ATCC 700683 / DSM 15641 / 12-3</strain>
    </source>
</reference>
<organism evidence="9 10">
    <name type="scientific">Cryptobacterium curtum (strain ATCC 700683 / DSM 15641 / CCUG 43107 / 12-3)</name>
    <dbReference type="NCBI Taxonomy" id="469378"/>
    <lineage>
        <taxon>Bacteria</taxon>
        <taxon>Bacillati</taxon>
        <taxon>Actinomycetota</taxon>
        <taxon>Coriobacteriia</taxon>
        <taxon>Eggerthellales</taxon>
        <taxon>Eggerthellaceae</taxon>
        <taxon>Cryptobacterium</taxon>
    </lineage>
</organism>
<evidence type="ECO:0000256" key="5">
    <source>
        <dbReference type="ARBA" id="ARBA00022692"/>
    </source>
</evidence>
<evidence type="ECO:0000256" key="2">
    <source>
        <dbReference type="ARBA" id="ARBA00010735"/>
    </source>
</evidence>
<dbReference type="Proteomes" id="UP000000954">
    <property type="component" value="Chromosome"/>
</dbReference>
<feature type="transmembrane region" description="Helical" evidence="8">
    <location>
        <begin position="131"/>
        <end position="151"/>
    </location>
</feature>
<dbReference type="KEGG" id="ccu:Ccur_06980"/>
<evidence type="ECO:0000256" key="3">
    <source>
        <dbReference type="ARBA" id="ARBA00022448"/>
    </source>
</evidence>
<dbReference type="GO" id="GO:0005886">
    <property type="term" value="C:plasma membrane"/>
    <property type="evidence" value="ECO:0007669"/>
    <property type="project" value="UniProtKB-SubCell"/>
</dbReference>
<dbReference type="Pfam" id="PF03591">
    <property type="entry name" value="AzlC"/>
    <property type="match status" value="1"/>
</dbReference>
<proteinExistence type="inferred from homology"/>
<dbReference type="EMBL" id="CP001682">
    <property type="protein sequence ID" value="ACU94408.1"/>
    <property type="molecule type" value="Genomic_DNA"/>
</dbReference>
<dbReference type="GO" id="GO:1903785">
    <property type="term" value="P:L-valine transmembrane transport"/>
    <property type="evidence" value="ECO:0007669"/>
    <property type="project" value="TreeGrafter"/>
</dbReference>
<evidence type="ECO:0000313" key="10">
    <source>
        <dbReference type="Proteomes" id="UP000000954"/>
    </source>
</evidence>
<name>C7MNB8_CRYCD</name>
<accession>C7MNB8</accession>
<evidence type="ECO:0000256" key="6">
    <source>
        <dbReference type="ARBA" id="ARBA00022989"/>
    </source>
</evidence>
<feature type="transmembrane region" description="Helical" evidence="8">
    <location>
        <begin position="157"/>
        <end position="175"/>
    </location>
</feature>
<dbReference type="InterPro" id="IPR011606">
    <property type="entry name" value="Brnchd-chn_aa_trnsp_permease"/>
</dbReference>
<dbReference type="HOGENOM" id="CLU_065777_3_0_11"/>
<dbReference type="STRING" id="469378.Ccur_06980"/>
<dbReference type="RefSeq" id="WP_012803096.1">
    <property type="nucleotide sequence ID" value="NC_013170.1"/>
</dbReference>
<evidence type="ECO:0000256" key="4">
    <source>
        <dbReference type="ARBA" id="ARBA00022475"/>
    </source>
</evidence>
<comment type="subcellular location">
    <subcellularLocation>
        <location evidence="1">Cell membrane</location>
        <topology evidence="1">Multi-pass membrane protein</topology>
    </subcellularLocation>
</comment>
<evidence type="ECO:0000256" key="1">
    <source>
        <dbReference type="ARBA" id="ARBA00004651"/>
    </source>
</evidence>
<keyword evidence="5 8" id="KW-0812">Transmembrane</keyword>
<feature type="transmembrane region" description="Helical" evidence="8">
    <location>
        <begin position="182"/>
        <end position="200"/>
    </location>
</feature>
<evidence type="ECO:0000313" key="9">
    <source>
        <dbReference type="EMBL" id="ACU94408.1"/>
    </source>
</evidence>
<keyword evidence="10" id="KW-1185">Reference proteome</keyword>
<evidence type="ECO:0000256" key="7">
    <source>
        <dbReference type="ARBA" id="ARBA00023136"/>
    </source>
</evidence>
<gene>
    <name evidence="9" type="ordered locus">Ccur_06980</name>
</gene>
<evidence type="ECO:0000256" key="8">
    <source>
        <dbReference type="SAM" id="Phobius"/>
    </source>
</evidence>
<sequence length="227" mass="23694">MSIKHCLQTAFSAALPIMAGYLAIGVPCGIMEAQIGLSPWLAFVVSMTFYSGAGQFMVGGMQLAGAPAASIIASVSFVNTRQMLYAAAFSPYFAQVRKPLSFFFSATVTDESFGVNLTRFQQGSWTPAQATAVNVLCMFSWAAANALGAVAGDALPIPAAIASFAMTSIFICLLVSQRHNRITAVVVAVSMLSVCLFKIVGLEGPAILFGACLGVACGLVVRKRVSA</sequence>
<protein>
    <submittedName>
        <fullName evidence="9">Predicted branched-chain amino acid permease (Azaleucine resistance)</fullName>
    </submittedName>
</protein>
<keyword evidence="7 8" id="KW-0472">Membrane</keyword>
<dbReference type="PANTHER" id="PTHR34979:SF1">
    <property type="entry name" value="INNER MEMBRANE PROTEIN YGAZ"/>
    <property type="match status" value="1"/>
</dbReference>
<keyword evidence="3" id="KW-0813">Transport</keyword>
<feature type="transmembrane region" description="Helical" evidence="8">
    <location>
        <begin position="206"/>
        <end position="222"/>
    </location>
</feature>
<dbReference type="PANTHER" id="PTHR34979">
    <property type="entry name" value="INNER MEMBRANE PROTEIN YGAZ"/>
    <property type="match status" value="1"/>
</dbReference>
<comment type="similarity">
    <text evidence="2">Belongs to the AzlC family.</text>
</comment>
<dbReference type="AlphaFoldDB" id="C7MNB8"/>
<keyword evidence="6 8" id="KW-1133">Transmembrane helix</keyword>